<keyword evidence="2" id="KW-0812">Transmembrane</keyword>
<proteinExistence type="predicted"/>
<gene>
    <name evidence="3" type="ORF">GCM10023196_065940</name>
</gene>
<comment type="caution">
    <text evidence="3">The sequence shown here is derived from an EMBL/GenBank/DDBJ whole genome shotgun (WGS) entry which is preliminary data.</text>
</comment>
<protein>
    <submittedName>
        <fullName evidence="3">Uncharacterized protein</fullName>
    </submittedName>
</protein>
<feature type="compositionally biased region" description="Gly residues" evidence="1">
    <location>
        <begin position="1"/>
        <end position="12"/>
    </location>
</feature>
<evidence type="ECO:0000313" key="3">
    <source>
        <dbReference type="EMBL" id="GAA4632448.1"/>
    </source>
</evidence>
<keyword evidence="4" id="KW-1185">Reference proteome</keyword>
<feature type="compositionally biased region" description="Basic and acidic residues" evidence="1">
    <location>
        <begin position="25"/>
        <end position="37"/>
    </location>
</feature>
<evidence type="ECO:0000256" key="2">
    <source>
        <dbReference type="SAM" id="Phobius"/>
    </source>
</evidence>
<dbReference type="EMBL" id="BAABHK010000010">
    <property type="protein sequence ID" value="GAA4632448.1"/>
    <property type="molecule type" value="Genomic_DNA"/>
</dbReference>
<evidence type="ECO:0000256" key="1">
    <source>
        <dbReference type="SAM" id="MobiDB-lite"/>
    </source>
</evidence>
<accession>A0ABP8UIU4</accession>
<dbReference type="Proteomes" id="UP001501442">
    <property type="component" value="Unassembled WGS sequence"/>
</dbReference>
<evidence type="ECO:0000313" key="4">
    <source>
        <dbReference type="Proteomes" id="UP001501442"/>
    </source>
</evidence>
<reference evidence="4" key="1">
    <citation type="journal article" date="2019" name="Int. J. Syst. Evol. Microbiol.">
        <title>The Global Catalogue of Microorganisms (GCM) 10K type strain sequencing project: providing services to taxonomists for standard genome sequencing and annotation.</title>
        <authorList>
            <consortium name="The Broad Institute Genomics Platform"/>
            <consortium name="The Broad Institute Genome Sequencing Center for Infectious Disease"/>
            <person name="Wu L."/>
            <person name="Ma J."/>
        </authorList>
    </citation>
    <scope>NUCLEOTIDE SEQUENCE [LARGE SCALE GENOMIC DNA]</scope>
    <source>
        <strain evidence="4">JCM 17939</strain>
    </source>
</reference>
<sequence>MLPVGRRGGGGIRVDAAWGSDGMGDEDRRAVSEKAEKNTGPSAEPWAPPGGGPSRDRKAGTGRPSSDGASLSPGHGTPDGLMAPSGPQRRKGRMFATVGGGLVLIGGLVVAGVVVRRSEAAPKVSVEQAAVEAGQDLDQAAGVSYSGTYGAKPAIFGVTRAGSAYGSFATGGSPVRQVEVAGTVYLKTDAAFWAAHGLPADSAGRVGGRWAKAMDGVIGMRVAYLSAPYLAKTLEQVGNDPHARTVSVGGRPAIELTSGSITYDIARNKPRRLLRIKGTAGDDRFSLGVTPLQPGDTRSVFARLRGDVQELQGAFDPGITPLQDGKIQFSACGQSGCMVRGTVTPTADKDPFSSTKRSDITMNVSFGAGGPATPTCVGTGSAEKYQKVTITCRATSTAWSSWYRAQSHGNELHATATFDAHVNSTADIQHLLAGIDHERLNG</sequence>
<feature type="region of interest" description="Disordered" evidence="1">
    <location>
        <begin position="1"/>
        <end position="93"/>
    </location>
</feature>
<name>A0ABP8UIU4_9ACTN</name>
<organism evidence="3 4">
    <name type="scientific">Actinoallomurus vinaceus</name>
    <dbReference type="NCBI Taxonomy" id="1080074"/>
    <lineage>
        <taxon>Bacteria</taxon>
        <taxon>Bacillati</taxon>
        <taxon>Actinomycetota</taxon>
        <taxon>Actinomycetes</taxon>
        <taxon>Streptosporangiales</taxon>
        <taxon>Thermomonosporaceae</taxon>
        <taxon>Actinoallomurus</taxon>
    </lineage>
</organism>
<feature type="transmembrane region" description="Helical" evidence="2">
    <location>
        <begin position="94"/>
        <end position="115"/>
    </location>
</feature>
<keyword evidence="2" id="KW-0472">Membrane</keyword>
<keyword evidence="2" id="KW-1133">Transmembrane helix</keyword>